<dbReference type="Gene3D" id="2.120.10.30">
    <property type="entry name" value="TolB, C-terminal domain"/>
    <property type="match status" value="1"/>
</dbReference>
<sequence length="524" mass="58026">MLSNVLQIYNNYLLVGFLKETIVGTSSYFNREEALALSQRVIGLYTLTINASAVQLNEFARHALSQLTTTFDSDLYEDFINTCGTHVITRSLVGGMIEERAKVPRCSRVYDDASFAHCIPFGDRGAISSNCTYYTTQIRVISKRLLGGNVEIADGNEWKRTLAVGPALLQILEMVPWYDFITNNAVKQNLITIMRYRQTNFDFIQAESARLVDSRLQSCISGAQTIISSLYKSLSIPYPILRVRWVSDTNRVLPTPLCSAHINFNSTWKRNGVTVAGGNGPGTGTNQLNVPHAGGNGQLKYPSDVILDKARDSLFICDWGSKRIVRWFLRNANNGETIISGVTCMGLTMDEQGFLYVSDVEKQEVRRWQVGETQGIVVAGGNGIGNRLDQLNDPRKVFVDRDHSVYVSEMVNDRVMKWVKGAREGIVVAGGRGRGSSLSQLNFPEGIIVDQLGTLYVAERGNNRIVRWPKGATEGQILVGESGAGSLQNQLFGPTGLSFDRHGNLYVADHGNHRVQKFEIQLAA</sequence>
<dbReference type="SUPFAM" id="SSF101898">
    <property type="entry name" value="NHL repeat"/>
    <property type="match status" value="1"/>
</dbReference>
<dbReference type="InterPro" id="IPR011042">
    <property type="entry name" value="6-blade_b-propeller_TolB-like"/>
</dbReference>
<keyword evidence="1" id="KW-0677">Repeat</keyword>
<dbReference type="CDD" id="cd05819">
    <property type="entry name" value="NHL"/>
    <property type="match status" value="1"/>
</dbReference>
<dbReference type="PROSITE" id="PS51125">
    <property type="entry name" value="NHL"/>
    <property type="match status" value="1"/>
</dbReference>
<proteinExistence type="predicted"/>
<evidence type="ECO:0000256" key="1">
    <source>
        <dbReference type="ARBA" id="ARBA00022737"/>
    </source>
</evidence>
<protein>
    <recommendedName>
        <fullName evidence="3">MACPF domain-containing protein</fullName>
    </recommendedName>
</protein>
<dbReference type="InterPro" id="IPR020864">
    <property type="entry name" value="MACPF"/>
</dbReference>
<dbReference type="PANTHER" id="PTHR24104">
    <property type="entry name" value="E3 UBIQUITIN-PROTEIN LIGASE NHLRC1-RELATED"/>
    <property type="match status" value="1"/>
</dbReference>
<dbReference type="InterPro" id="IPR001258">
    <property type="entry name" value="NHL_repeat"/>
</dbReference>
<accession>A0A820WSP7</accession>
<comment type="caution">
    <text evidence="4">The sequence shown here is derived from an EMBL/GenBank/DDBJ whole genome shotgun (WGS) entry which is preliminary data.</text>
</comment>
<feature type="repeat" description="NHL" evidence="2">
    <location>
        <begin position="485"/>
        <end position="521"/>
    </location>
</feature>
<name>A0A820WSP7_9BILA</name>
<dbReference type="Pfam" id="PF01436">
    <property type="entry name" value="NHL"/>
    <property type="match status" value="2"/>
</dbReference>
<evidence type="ECO:0000313" key="4">
    <source>
        <dbReference type="EMBL" id="CAF4522134.1"/>
    </source>
</evidence>
<dbReference type="Gene3D" id="2.40.10.500">
    <property type="match status" value="1"/>
</dbReference>
<evidence type="ECO:0000313" key="5">
    <source>
        <dbReference type="Proteomes" id="UP000663838"/>
    </source>
</evidence>
<feature type="domain" description="MACPF" evidence="3">
    <location>
        <begin position="31"/>
        <end position="106"/>
    </location>
</feature>
<dbReference type="GO" id="GO:0008270">
    <property type="term" value="F:zinc ion binding"/>
    <property type="evidence" value="ECO:0007669"/>
    <property type="project" value="UniProtKB-KW"/>
</dbReference>
<dbReference type="Pfam" id="PF01823">
    <property type="entry name" value="MACPF"/>
    <property type="match status" value="1"/>
</dbReference>
<dbReference type="AlphaFoldDB" id="A0A820WSP7"/>
<dbReference type="Proteomes" id="UP000663838">
    <property type="component" value="Unassembled WGS sequence"/>
</dbReference>
<evidence type="ECO:0000256" key="2">
    <source>
        <dbReference type="PROSITE-ProRule" id="PRU00504"/>
    </source>
</evidence>
<evidence type="ECO:0000259" key="3">
    <source>
        <dbReference type="Pfam" id="PF01823"/>
    </source>
</evidence>
<gene>
    <name evidence="4" type="ORF">TOA249_LOCUS5086</name>
</gene>
<organism evidence="4 5">
    <name type="scientific">Rotaria socialis</name>
    <dbReference type="NCBI Taxonomy" id="392032"/>
    <lineage>
        <taxon>Eukaryota</taxon>
        <taxon>Metazoa</taxon>
        <taxon>Spiralia</taxon>
        <taxon>Gnathifera</taxon>
        <taxon>Rotifera</taxon>
        <taxon>Eurotatoria</taxon>
        <taxon>Bdelloidea</taxon>
        <taxon>Philodinida</taxon>
        <taxon>Philodinidae</taxon>
        <taxon>Rotaria</taxon>
    </lineage>
</organism>
<dbReference type="PANTHER" id="PTHR24104:SF25">
    <property type="entry name" value="PROTEIN LIN-41"/>
    <property type="match status" value="1"/>
</dbReference>
<reference evidence="4" key="1">
    <citation type="submission" date="2021-02" db="EMBL/GenBank/DDBJ databases">
        <authorList>
            <person name="Nowell W R."/>
        </authorList>
    </citation>
    <scope>NUCLEOTIDE SEQUENCE</scope>
</reference>
<dbReference type="EMBL" id="CAJOBS010000201">
    <property type="protein sequence ID" value="CAF4522134.1"/>
    <property type="molecule type" value="Genomic_DNA"/>
</dbReference>
<dbReference type="InterPro" id="IPR050952">
    <property type="entry name" value="TRIM-NHL_E3_ligases"/>
</dbReference>